<keyword evidence="8 13" id="KW-0378">Hydrolase</keyword>
<keyword evidence="6 13" id="KW-0645">Protease</keyword>
<dbReference type="OrthoDB" id="248175at2"/>
<dbReference type="PROSITE" id="PS50106">
    <property type="entry name" value="PDZ"/>
    <property type="match status" value="1"/>
</dbReference>
<dbReference type="InterPro" id="IPR009003">
    <property type="entry name" value="Peptidase_S1_PA"/>
</dbReference>
<dbReference type="GO" id="GO:0006508">
    <property type="term" value="P:proteolysis"/>
    <property type="evidence" value="ECO:0007669"/>
    <property type="project" value="UniProtKB-KW"/>
</dbReference>
<comment type="subcellular location">
    <subcellularLocation>
        <location evidence="2">Periplasm</location>
    </subcellularLocation>
</comment>
<evidence type="ECO:0000259" key="12">
    <source>
        <dbReference type="PROSITE" id="PS50106"/>
    </source>
</evidence>
<keyword evidence="9" id="KW-0346">Stress response</keyword>
<evidence type="ECO:0000256" key="3">
    <source>
        <dbReference type="ARBA" id="ARBA00010541"/>
    </source>
</evidence>
<dbReference type="InterPro" id="IPR001940">
    <property type="entry name" value="Peptidase_S1C"/>
</dbReference>
<evidence type="ECO:0000256" key="1">
    <source>
        <dbReference type="ARBA" id="ARBA00001772"/>
    </source>
</evidence>
<protein>
    <recommendedName>
        <fullName evidence="5">Probable periplasmic serine endoprotease DegP-like</fullName>
        <ecNumber evidence="4">3.4.21.107</ecNumber>
    </recommendedName>
    <alternativeName>
        <fullName evidence="10">Protease Do</fullName>
    </alternativeName>
</protein>
<dbReference type="PRINTS" id="PR00834">
    <property type="entry name" value="PROTEASES2C"/>
</dbReference>
<evidence type="ECO:0000256" key="10">
    <source>
        <dbReference type="ARBA" id="ARBA00032850"/>
    </source>
</evidence>
<evidence type="ECO:0000256" key="4">
    <source>
        <dbReference type="ARBA" id="ARBA00013035"/>
    </source>
</evidence>
<feature type="compositionally biased region" description="Polar residues" evidence="11">
    <location>
        <begin position="91"/>
        <end position="111"/>
    </location>
</feature>
<dbReference type="SUPFAM" id="SSF50494">
    <property type="entry name" value="Trypsin-like serine proteases"/>
    <property type="match status" value="1"/>
</dbReference>
<dbReference type="PANTHER" id="PTHR22939">
    <property type="entry name" value="SERINE PROTEASE FAMILY S1C HTRA-RELATED"/>
    <property type="match status" value="1"/>
</dbReference>
<dbReference type="Gene3D" id="2.40.10.120">
    <property type="match status" value="1"/>
</dbReference>
<comment type="similarity">
    <text evidence="3">Belongs to the peptidase S1C family.</text>
</comment>
<dbReference type="KEGG" id="amob:HG15A2_03210"/>
<dbReference type="Gene3D" id="2.30.42.10">
    <property type="match status" value="2"/>
</dbReference>
<evidence type="ECO:0000256" key="9">
    <source>
        <dbReference type="ARBA" id="ARBA00023016"/>
    </source>
</evidence>
<feature type="region of interest" description="Disordered" evidence="11">
    <location>
        <begin position="78"/>
        <end position="111"/>
    </location>
</feature>
<comment type="catalytic activity">
    <reaction evidence="1">
        <text>Acts on substrates that are at least partially unfolded. The cleavage site P1 residue is normally between a pair of hydrophobic residues, such as Val-|-Val.</text>
        <dbReference type="EC" id="3.4.21.107"/>
    </reaction>
</comment>
<feature type="domain" description="PDZ" evidence="12">
    <location>
        <begin position="288"/>
        <end position="337"/>
    </location>
</feature>
<dbReference type="AlphaFoldDB" id="A0A517MQB9"/>
<evidence type="ECO:0000256" key="5">
    <source>
        <dbReference type="ARBA" id="ARBA00013958"/>
    </source>
</evidence>
<dbReference type="EMBL" id="CP036263">
    <property type="protein sequence ID" value="QDS97062.1"/>
    <property type="molecule type" value="Genomic_DNA"/>
</dbReference>
<evidence type="ECO:0000256" key="11">
    <source>
        <dbReference type="SAM" id="MobiDB-lite"/>
    </source>
</evidence>
<dbReference type="EC" id="3.4.21.107" evidence="4"/>
<dbReference type="Pfam" id="PF13180">
    <property type="entry name" value="PDZ_2"/>
    <property type="match status" value="1"/>
</dbReference>
<organism evidence="13 14">
    <name type="scientific">Adhaeretor mobilis</name>
    <dbReference type="NCBI Taxonomy" id="1930276"/>
    <lineage>
        <taxon>Bacteria</taxon>
        <taxon>Pseudomonadati</taxon>
        <taxon>Planctomycetota</taxon>
        <taxon>Planctomycetia</taxon>
        <taxon>Pirellulales</taxon>
        <taxon>Lacipirellulaceae</taxon>
        <taxon>Adhaeretor</taxon>
    </lineage>
</organism>
<evidence type="ECO:0000256" key="7">
    <source>
        <dbReference type="ARBA" id="ARBA00022764"/>
    </source>
</evidence>
<evidence type="ECO:0000313" key="13">
    <source>
        <dbReference type="EMBL" id="QDS97062.1"/>
    </source>
</evidence>
<evidence type="ECO:0000256" key="8">
    <source>
        <dbReference type="ARBA" id="ARBA00022801"/>
    </source>
</evidence>
<dbReference type="InterPro" id="IPR036034">
    <property type="entry name" value="PDZ_sf"/>
</dbReference>
<dbReference type="RefSeq" id="WP_145057155.1">
    <property type="nucleotide sequence ID" value="NZ_CP036263.1"/>
</dbReference>
<accession>A0A517MQB9</accession>
<keyword evidence="14" id="KW-1185">Reference proteome</keyword>
<dbReference type="CDD" id="cd06779">
    <property type="entry name" value="cpPDZ_Deg_HtrA-like"/>
    <property type="match status" value="1"/>
</dbReference>
<dbReference type="InterPro" id="IPR001478">
    <property type="entry name" value="PDZ"/>
</dbReference>
<proteinExistence type="inferred from homology"/>
<dbReference type="PANTHER" id="PTHR22939:SF130">
    <property type="entry name" value="PERIPLASMIC SERINE ENDOPROTEASE DEGP-LIKE-RELATED"/>
    <property type="match status" value="1"/>
</dbReference>
<dbReference type="SUPFAM" id="SSF50156">
    <property type="entry name" value="PDZ domain-like"/>
    <property type="match status" value="2"/>
</dbReference>
<dbReference type="SMART" id="SM00228">
    <property type="entry name" value="PDZ"/>
    <property type="match status" value="2"/>
</dbReference>
<evidence type="ECO:0000256" key="6">
    <source>
        <dbReference type="ARBA" id="ARBA00022670"/>
    </source>
</evidence>
<reference evidence="13 14" key="1">
    <citation type="submission" date="2019-02" db="EMBL/GenBank/DDBJ databases">
        <title>Deep-cultivation of Planctomycetes and their phenomic and genomic characterization uncovers novel biology.</title>
        <authorList>
            <person name="Wiegand S."/>
            <person name="Jogler M."/>
            <person name="Boedeker C."/>
            <person name="Pinto D."/>
            <person name="Vollmers J."/>
            <person name="Rivas-Marin E."/>
            <person name="Kohn T."/>
            <person name="Peeters S.H."/>
            <person name="Heuer A."/>
            <person name="Rast P."/>
            <person name="Oberbeckmann S."/>
            <person name="Bunk B."/>
            <person name="Jeske O."/>
            <person name="Meyerdierks A."/>
            <person name="Storesund J.E."/>
            <person name="Kallscheuer N."/>
            <person name="Luecker S."/>
            <person name="Lage O.M."/>
            <person name="Pohl T."/>
            <person name="Merkel B.J."/>
            <person name="Hornburger P."/>
            <person name="Mueller R.-W."/>
            <person name="Bruemmer F."/>
            <person name="Labrenz M."/>
            <person name="Spormann A.M."/>
            <person name="Op den Camp H."/>
            <person name="Overmann J."/>
            <person name="Amann R."/>
            <person name="Jetten M.S.M."/>
            <person name="Mascher T."/>
            <person name="Medema M.H."/>
            <person name="Devos D.P."/>
            <person name="Kaster A.-K."/>
            <person name="Ovreas L."/>
            <person name="Rohde M."/>
            <person name="Galperin M.Y."/>
            <person name="Jogler C."/>
        </authorList>
    </citation>
    <scope>NUCLEOTIDE SEQUENCE [LARGE SCALE GENOMIC DNA]</scope>
    <source>
        <strain evidence="13 14">HG15A2</strain>
    </source>
</reference>
<gene>
    <name evidence="13" type="primary">mucD_1</name>
    <name evidence="13" type="ORF">HG15A2_03210</name>
</gene>
<keyword evidence="7" id="KW-0574">Periplasm</keyword>
<evidence type="ECO:0000256" key="2">
    <source>
        <dbReference type="ARBA" id="ARBA00004418"/>
    </source>
</evidence>
<dbReference type="Proteomes" id="UP000319852">
    <property type="component" value="Chromosome"/>
</dbReference>
<sequence>MNGVIVARTLLTAVIIGGSLISDQHFAHSAEPSHATEKKEDSTAQILSTEFREAADRATPGLVTIYTMRGPHETAEWRRLESRRGKKHPSLQETSPAVSYPNESSPDEQGSGIVVNSQGLILTCHHVVAGADVVFVVLPDGRRFEPVEVYADPEADLALLRIEGAGELAPVRLGNSDELEIGDWVVSLGNPYELKRSVSAGIVSAMDRWVPGIPRPMIQNDAATNPGSSGGALLNLDGEVIGIITGGFSSRKEFQGIGLAIPVNQAKEFISSLNNEAPPLQAYLGCQTQKLPPDLAKQLELPVAGGLYVKDVEEGSPASIGGISEGDIITHFDGQPIDESFRPEQLFDQPRPGEKHGFTVLRDGTSIAVEIEMTSYPLERTNTQISANVHAETSCEYFDKSLGLGLATLTQDVARELRIPLDQKGALVTEVAIGSPAYKEGLAAGMVVVRYNRHATVDPKSYEVAVSNEQAGVPVLMLIRSDKGKHLVVFEVP</sequence>
<dbReference type="Pfam" id="PF13365">
    <property type="entry name" value="Trypsin_2"/>
    <property type="match status" value="1"/>
</dbReference>
<name>A0A517MQB9_9BACT</name>
<dbReference type="GO" id="GO:0004252">
    <property type="term" value="F:serine-type endopeptidase activity"/>
    <property type="evidence" value="ECO:0007669"/>
    <property type="project" value="InterPro"/>
</dbReference>
<evidence type="ECO:0000313" key="14">
    <source>
        <dbReference type="Proteomes" id="UP000319852"/>
    </source>
</evidence>